<evidence type="ECO:0000313" key="4">
    <source>
        <dbReference type="Proteomes" id="UP001302745"/>
    </source>
</evidence>
<evidence type="ECO:0000256" key="2">
    <source>
        <dbReference type="SAM" id="Phobius"/>
    </source>
</evidence>
<keyword evidence="4" id="KW-1185">Reference proteome</keyword>
<dbReference type="EMBL" id="MU856878">
    <property type="protein sequence ID" value="KAK4155884.1"/>
    <property type="molecule type" value="Genomic_DNA"/>
</dbReference>
<accession>A0AAN6VRA7</accession>
<feature type="region of interest" description="Disordered" evidence="1">
    <location>
        <begin position="166"/>
        <end position="198"/>
    </location>
</feature>
<name>A0AAN6VRA7_9PEZI</name>
<keyword evidence="2" id="KW-0812">Transmembrane</keyword>
<keyword evidence="2" id="KW-0472">Membrane</keyword>
<evidence type="ECO:0000256" key="1">
    <source>
        <dbReference type="SAM" id="MobiDB-lite"/>
    </source>
</evidence>
<organism evidence="3 4">
    <name type="scientific">Chaetomidium leptoderma</name>
    <dbReference type="NCBI Taxonomy" id="669021"/>
    <lineage>
        <taxon>Eukaryota</taxon>
        <taxon>Fungi</taxon>
        <taxon>Dikarya</taxon>
        <taxon>Ascomycota</taxon>
        <taxon>Pezizomycotina</taxon>
        <taxon>Sordariomycetes</taxon>
        <taxon>Sordariomycetidae</taxon>
        <taxon>Sordariales</taxon>
        <taxon>Chaetomiaceae</taxon>
        <taxon>Chaetomidium</taxon>
    </lineage>
</organism>
<sequence>MDSVSEKTEAKPLVQVAECGTKGDKGDNKCAKCAKCVDTSARKTDLAFYMGFFSLFLVFALICMAAGTMGVAAISVHDLKASHTTRVVARGLEEASSVSSSTDNACQIAGSSTTHPTPSAVSTTETVDGVTATGGVTVTPITSVVTANSSYTDTKTVTVFVTTYGSNDPVSGTPETSGTSSAAATTTGTGTDTITDTSTTTNYVTINSTGITTITVDAPTNSSATTVASLLHTWGSTGGMGTGGSFTMLPSTNGSLTYSVPAVSSSTTTGHPLATVVISSGAAGRRGSGHGVDSRDRNGSKGGFYCIVMAVACAVALAV</sequence>
<reference evidence="3" key="1">
    <citation type="journal article" date="2023" name="Mol. Phylogenet. Evol.">
        <title>Genome-scale phylogeny and comparative genomics of the fungal order Sordariales.</title>
        <authorList>
            <person name="Hensen N."/>
            <person name="Bonometti L."/>
            <person name="Westerberg I."/>
            <person name="Brannstrom I.O."/>
            <person name="Guillou S."/>
            <person name="Cros-Aarteil S."/>
            <person name="Calhoun S."/>
            <person name="Haridas S."/>
            <person name="Kuo A."/>
            <person name="Mondo S."/>
            <person name="Pangilinan J."/>
            <person name="Riley R."/>
            <person name="LaButti K."/>
            <person name="Andreopoulos B."/>
            <person name="Lipzen A."/>
            <person name="Chen C."/>
            <person name="Yan M."/>
            <person name="Daum C."/>
            <person name="Ng V."/>
            <person name="Clum A."/>
            <person name="Steindorff A."/>
            <person name="Ohm R.A."/>
            <person name="Martin F."/>
            <person name="Silar P."/>
            <person name="Natvig D.O."/>
            <person name="Lalanne C."/>
            <person name="Gautier V."/>
            <person name="Ament-Velasquez S.L."/>
            <person name="Kruys A."/>
            <person name="Hutchinson M.I."/>
            <person name="Powell A.J."/>
            <person name="Barry K."/>
            <person name="Miller A.N."/>
            <person name="Grigoriev I.V."/>
            <person name="Debuchy R."/>
            <person name="Gladieux P."/>
            <person name="Hiltunen Thoren M."/>
            <person name="Johannesson H."/>
        </authorList>
    </citation>
    <scope>NUCLEOTIDE SEQUENCE</scope>
    <source>
        <strain evidence="3">CBS 538.74</strain>
    </source>
</reference>
<proteinExistence type="predicted"/>
<evidence type="ECO:0000313" key="3">
    <source>
        <dbReference type="EMBL" id="KAK4155884.1"/>
    </source>
</evidence>
<feature type="transmembrane region" description="Helical" evidence="2">
    <location>
        <begin position="47"/>
        <end position="76"/>
    </location>
</feature>
<protein>
    <submittedName>
        <fullName evidence="3">Uncharacterized protein</fullName>
    </submittedName>
</protein>
<keyword evidence="2" id="KW-1133">Transmembrane helix</keyword>
<reference evidence="3" key="2">
    <citation type="submission" date="2023-05" db="EMBL/GenBank/DDBJ databases">
        <authorList>
            <consortium name="Lawrence Berkeley National Laboratory"/>
            <person name="Steindorff A."/>
            <person name="Hensen N."/>
            <person name="Bonometti L."/>
            <person name="Westerberg I."/>
            <person name="Brannstrom I.O."/>
            <person name="Guillou S."/>
            <person name="Cros-Aarteil S."/>
            <person name="Calhoun S."/>
            <person name="Haridas S."/>
            <person name="Kuo A."/>
            <person name="Mondo S."/>
            <person name="Pangilinan J."/>
            <person name="Riley R."/>
            <person name="Labutti K."/>
            <person name="Andreopoulos B."/>
            <person name="Lipzen A."/>
            <person name="Chen C."/>
            <person name="Yanf M."/>
            <person name="Daum C."/>
            <person name="Ng V."/>
            <person name="Clum A."/>
            <person name="Ohm R."/>
            <person name="Martin F."/>
            <person name="Silar P."/>
            <person name="Natvig D."/>
            <person name="Lalanne C."/>
            <person name="Gautier V."/>
            <person name="Ament-Velasquez S.L."/>
            <person name="Kruys A."/>
            <person name="Hutchinson M.I."/>
            <person name="Powell A.J."/>
            <person name="Barry K."/>
            <person name="Miller A.N."/>
            <person name="Grigoriev I.V."/>
            <person name="Debuchy R."/>
            <person name="Gladieux P."/>
            <person name="Thoren M.H."/>
            <person name="Johannesson H."/>
        </authorList>
    </citation>
    <scope>NUCLEOTIDE SEQUENCE</scope>
    <source>
        <strain evidence="3">CBS 538.74</strain>
    </source>
</reference>
<dbReference type="AlphaFoldDB" id="A0AAN6VRA7"/>
<gene>
    <name evidence="3" type="ORF">C8A00DRAFT_31224</name>
</gene>
<dbReference type="Proteomes" id="UP001302745">
    <property type="component" value="Unassembled WGS sequence"/>
</dbReference>
<comment type="caution">
    <text evidence="3">The sequence shown here is derived from an EMBL/GenBank/DDBJ whole genome shotgun (WGS) entry which is preliminary data.</text>
</comment>